<comment type="caution">
    <text evidence="1">The sequence shown here is derived from an EMBL/GenBank/DDBJ whole genome shotgun (WGS) entry which is preliminary data.</text>
</comment>
<gene>
    <name evidence="1" type="ORF">LCGC14_1068970</name>
</gene>
<name>A0A0F9N5W6_9ZZZZ</name>
<proteinExistence type="predicted"/>
<organism evidence="1">
    <name type="scientific">marine sediment metagenome</name>
    <dbReference type="NCBI Taxonomy" id="412755"/>
    <lineage>
        <taxon>unclassified sequences</taxon>
        <taxon>metagenomes</taxon>
        <taxon>ecological metagenomes</taxon>
    </lineage>
</organism>
<reference evidence="1" key="1">
    <citation type="journal article" date="2015" name="Nature">
        <title>Complex archaea that bridge the gap between prokaryotes and eukaryotes.</title>
        <authorList>
            <person name="Spang A."/>
            <person name="Saw J.H."/>
            <person name="Jorgensen S.L."/>
            <person name="Zaremba-Niedzwiedzka K."/>
            <person name="Martijn J."/>
            <person name="Lind A.E."/>
            <person name="van Eijk R."/>
            <person name="Schleper C."/>
            <person name="Guy L."/>
            <person name="Ettema T.J."/>
        </authorList>
    </citation>
    <scope>NUCLEOTIDE SEQUENCE</scope>
</reference>
<dbReference type="EMBL" id="LAZR01004591">
    <property type="protein sequence ID" value="KKN07257.1"/>
    <property type="molecule type" value="Genomic_DNA"/>
</dbReference>
<sequence length="62" mass="7185">MNHTYVQCRLQVMDGDAKIMFLGFGETKAEARKTAVARAEKKGYSVPRDAEYEYDIRRGKRQ</sequence>
<evidence type="ECO:0000313" key="1">
    <source>
        <dbReference type="EMBL" id="KKN07257.1"/>
    </source>
</evidence>
<accession>A0A0F9N5W6</accession>
<dbReference type="AlphaFoldDB" id="A0A0F9N5W6"/>
<protein>
    <submittedName>
        <fullName evidence="1">Uncharacterized protein</fullName>
    </submittedName>
</protein>